<dbReference type="EMBL" id="JAMFTS010000002">
    <property type="protein sequence ID" value="KAJ4790642.1"/>
    <property type="molecule type" value="Genomic_DNA"/>
</dbReference>
<comment type="caution">
    <text evidence="15">The sequence shown here is derived from an EMBL/GenBank/DDBJ whole genome shotgun (WGS) entry which is preliminary data.</text>
</comment>
<evidence type="ECO:0000313" key="16">
    <source>
        <dbReference type="Proteomes" id="UP001140206"/>
    </source>
</evidence>
<keyword evidence="5 12" id="KW-0812">Transmembrane</keyword>
<keyword evidence="8 12" id="KW-1133">Transmembrane helix</keyword>
<keyword evidence="9 12" id="KW-0472">Membrane</keyword>
<feature type="transmembrane region" description="Helical" evidence="12">
    <location>
        <begin position="951"/>
        <end position="974"/>
    </location>
</feature>
<dbReference type="PANTHER" id="PTHR48061:SF2">
    <property type="entry name" value="RECEPTOR LIKE PROTEIN 30-LIKE"/>
    <property type="match status" value="1"/>
</dbReference>
<evidence type="ECO:0000256" key="3">
    <source>
        <dbReference type="ARBA" id="ARBA00022475"/>
    </source>
</evidence>
<evidence type="ECO:0000256" key="4">
    <source>
        <dbReference type="ARBA" id="ARBA00022614"/>
    </source>
</evidence>
<dbReference type="Gene3D" id="3.80.10.10">
    <property type="entry name" value="Ribonuclease Inhibitor"/>
    <property type="match status" value="4"/>
</dbReference>
<dbReference type="PANTHER" id="PTHR48061">
    <property type="entry name" value="LEUCINE-RICH REPEAT RECEPTOR PROTEIN KINASE EMS1-LIKE-RELATED"/>
    <property type="match status" value="1"/>
</dbReference>
<dbReference type="Pfam" id="PF13855">
    <property type="entry name" value="LRR_8"/>
    <property type="match status" value="2"/>
</dbReference>
<keyword evidence="4" id="KW-0433">Leucine-rich repeat</keyword>
<proteinExistence type="inferred from homology"/>
<keyword evidence="16" id="KW-1185">Reference proteome</keyword>
<keyword evidence="11" id="KW-0325">Glycoprotein</keyword>
<dbReference type="FunFam" id="3.80.10.10:FF:000213">
    <property type="entry name" value="Tyrosine-sulfated glycopeptide receptor 1"/>
    <property type="match status" value="1"/>
</dbReference>
<keyword evidence="6 13" id="KW-0732">Signal</keyword>
<organism evidence="15 16">
    <name type="scientific">Rhynchospora pubera</name>
    <dbReference type="NCBI Taxonomy" id="906938"/>
    <lineage>
        <taxon>Eukaryota</taxon>
        <taxon>Viridiplantae</taxon>
        <taxon>Streptophyta</taxon>
        <taxon>Embryophyta</taxon>
        <taxon>Tracheophyta</taxon>
        <taxon>Spermatophyta</taxon>
        <taxon>Magnoliopsida</taxon>
        <taxon>Liliopsida</taxon>
        <taxon>Poales</taxon>
        <taxon>Cyperaceae</taxon>
        <taxon>Cyperoideae</taxon>
        <taxon>Rhynchosporeae</taxon>
        <taxon>Rhynchospora</taxon>
    </lineage>
</organism>
<evidence type="ECO:0000256" key="8">
    <source>
        <dbReference type="ARBA" id="ARBA00022989"/>
    </source>
</evidence>
<dbReference type="PRINTS" id="PR00019">
    <property type="entry name" value="LEURICHRPT"/>
</dbReference>
<dbReference type="GO" id="GO:0005886">
    <property type="term" value="C:plasma membrane"/>
    <property type="evidence" value="ECO:0007669"/>
    <property type="project" value="UniProtKB-SubCell"/>
</dbReference>
<dbReference type="InterPro" id="IPR001611">
    <property type="entry name" value="Leu-rich_rpt"/>
</dbReference>
<evidence type="ECO:0000256" key="2">
    <source>
        <dbReference type="ARBA" id="ARBA00009592"/>
    </source>
</evidence>
<dbReference type="InterPro" id="IPR046956">
    <property type="entry name" value="RLP23-like"/>
</dbReference>
<dbReference type="Proteomes" id="UP001140206">
    <property type="component" value="Chromosome 2"/>
</dbReference>
<reference evidence="15" key="1">
    <citation type="submission" date="2022-08" db="EMBL/GenBank/DDBJ databases">
        <authorList>
            <person name="Marques A."/>
        </authorList>
    </citation>
    <scope>NUCLEOTIDE SEQUENCE</scope>
    <source>
        <strain evidence="15">RhyPub2mFocal</strain>
        <tissue evidence="15">Leaves</tissue>
    </source>
</reference>
<accession>A0AAV8FBB0</accession>
<dbReference type="InterPro" id="IPR003591">
    <property type="entry name" value="Leu-rich_rpt_typical-subtyp"/>
</dbReference>
<feature type="signal peptide" evidence="13">
    <location>
        <begin position="1"/>
        <end position="18"/>
    </location>
</feature>
<evidence type="ECO:0000256" key="13">
    <source>
        <dbReference type="SAM" id="SignalP"/>
    </source>
</evidence>
<feature type="chain" id="PRO_5043798712" evidence="13">
    <location>
        <begin position="19"/>
        <end position="1006"/>
    </location>
</feature>
<dbReference type="InterPro" id="IPR013210">
    <property type="entry name" value="LRR_N_plant-typ"/>
</dbReference>
<evidence type="ECO:0000256" key="1">
    <source>
        <dbReference type="ARBA" id="ARBA00004251"/>
    </source>
</evidence>
<evidence type="ECO:0000256" key="12">
    <source>
        <dbReference type="SAM" id="Phobius"/>
    </source>
</evidence>
<evidence type="ECO:0000256" key="7">
    <source>
        <dbReference type="ARBA" id="ARBA00022737"/>
    </source>
</evidence>
<dbReference type="SUPFAM" id="SSF52058">
    <property type="entry name" value="L domain-like"/>
    <property type="match status" value="3"/>
</dbReference>
<evidence type="ECO:0000256" key="10">
    <source>
        <dbReference type="ARBA" id="ARBA00023170"/>
    </source>
</evidence>
<evidence type="ECO:0000259" key="14">
    <source>
        <dbReference type="Pfam" id="PF08263"/>
    </source>
</evidence>
<gene>
    <name evidence="15" type="ORF">LUZ62_041888</name>
</gene>
<feature type="domain" description="Leucine-rich repeat-containing N-terminal plant-type" evidence="14">
    <location>
        <begin position="32"/>
        <end position="67"/>
    </location>
</feature>
<comment type="similarity">
    <text evidence="2">Belongs to the RLP family.</text>
</comment>
<protein>
    <submittedName>
        <fullName evidence="15">Receptor-like protein 12</fullName>
    </submittedName>
</protein>
<evidence type="ECO:0000256" key="9">
    <source>
        <dbReference type="ARBA" id="ARBA00023136"/>
    </source>
</evidence>
<name>A0AAV8FBB0_9POAL</name>
<evidence type="ECO:0000256" key="11">
    <source>
        <dbReference type="ARBA" id="ARBA00023180"/>
    </source>
</evidence>
<dbReference type="AlphaFoldDB" id="A0AAV8FBB0"/>
<evidence type="ECO:0000256" key="6">
    <source>
        <dbReference type="ARBA" id="ARBA00022729"/>
    </source>
</evidence>
<dbReference type="PROSITE" id="PS51450">
    <property type="entry name" value="LRR"/>
    <property type="match status" value="2"/>
</dbReference>
<evidence type="ECO:0000256" key="5">
    <source>
        <dbReference type="ARBA" id="ARBA00022692"/>
    </source>
</evidence>
<dbReference type="SMART" id="SM00369">
    <property type="entry name" value="LRR_TYP"/>
    <property type="match status" value="8"/>
</dbReference>
<dbReference type="Pfam" id="PF00560">
    <property type="entry name" value="LRR_1"/>
    <property type="match status" value="7"/>
</dbReference>
<dbReference type="InterPro" id="IPR032675">
    <property type="entry name" value="LRR_dom_sf"/>
</dbReference>
<sequence>MTPLLLLLSLTLVLLSFSTTPASLTQAFCIPGQRHALIQLKQGFKADLLQSWNASTDCCTWDGITCDQLTGMVIELDLSSRSISGELNPALFNITSLQYLDLSNNWFHDVKLPDTGFERLTNLTHLDLSCAGFVGDVPISISVLTNLISLDLSNLISSNGADNNLLLDGSRLQIILKNLTKLQVLYLDGVNISSNGSEWGNAVSQVGHTLEELSMMDCSLTGPIDPTLVQLKLLKVLQLDSNNLSSHMPIFLANFSSLRVLSLSACGLRGPFSNEIFHKTDLTVIELSENHMLSGQLPEFTNGSLLQHLFIGGTNFTGPIPNSIGYLQKLSTLELSFCDFYGEVPTSVVNLTKLIDVYFQRNRFTGMIPISLFSHPSLESLDLSENKFTGYLSEFSNWSSALRHINFGTNNLQGKLPISVFKVPLLSKLNLASNNFTGTVNLDIIKLSKNLIDLDLSNNKLSIAQNEYRNKSFYALFPQLNTLNLASCSLTKFPSFLIYQTDIIDIDLSSNKIDGAIPNWLWNNKALSSLNLSHNFFTEMQWDSSFISHELLGILDIHSNMITGSVPVIPPTIWILDFSSNYFFLWPSHFAFYGLYLSLSDNRLQGEIPLTICNASYLEVLDLSYNNLTGKVPSCFLKGATFIRVINLKSNKLSGTFPRDITQGCGLTTIIFSRNRINGSLPSTLTNCNDLEVLDLGNNQIRDIFPYFLGNLKSLKVLSLRSNQFYGTISNIEMNHNKVNGSLFPVLKVLDLSSNSFNGRIPQSFFGILKGMVTNSNTDTPTIRYKYGYLSYYQSSVTITFRGLNMDIENSLGIFNSLDLSNNGFWGEIPVEIGQLVSLDVLNLSHNAFFGPIPFQFGNLKQLESLDLSFNQLSGHIPQELTFLTFLSALNLSYNNLVGEIPQARQFSTFSNSCYLGNPGLCGTPLSIQCGSPQSNHGLNDQFPSKSSTDIVGLSVSIGVGFGVGFASVIWALVSCENGRKWFNFNIDRFYFRHLYRRKFMRALSK</sequence>
<keyword evidence="10 15" id="KW-0675">Receptor</keyword>
<evidence type="ECO:0000313" key="15">
    <source>
        <dbReference type="EMBL" id="KAJ4790642.1"/>
    </source>
</evidence>
<keyword evidence="7" id="KW-0677">Repeat</keyword>
<dbReference type="FunFam" id="3.80.10.10:FF:000041">
    <property type="entry name" value="LRR receptor-like serine/threonine-protein kinase ERECTA"/>
    <property type="match status" value="1"/>
</dbReference>
<dbReference type="Pfam" id="PF08263">
    <property type="entry name" value="LRRNT_2"/>
    <property type="match status" value="1"/>
</dbReference>
<keyword evidence="3" id="KW-1003">Cell membrane</keyword>
<comment type="subcellular location">
    <subcellularLocation>
        <location evidence="1">Cell membrane</location>
        <topology evidence="1">Single-pass type I membrane protein</topology>
    </subcellularLocation>
</comment>